<keyword evidence="1" id="KW-0732">Signal</keyword>
<name>A0A6A4XRI7_9STRA</name>
<evidence type="ECO:0008006" key="3">
    <source>
        <dbReference type="Google" id="ProtNLM"/>
    </source>
</evidence>
<protein>
    <recommendedName>
        <fullName evidence="3">Nucleotide-diphospho-sugar transferase domain-containing protein</fullName>
    </recommendedName>
</protein>
<dbReference type="EMBL" id="VJMH01007096">
    <property type="protein sequence ID" value="KAF0685524.1"/>
    <property type="molecule type" value="Genomic_DNA"/>
</dbReference>
<dbReference type="OrthoDB" id="2015991at2759"/>
<gene>
    <name evidence="2" type="ORF">As57867_022537</name>
</gene>
<feature type="non-terminal residue" evidence="2">
    <location>
        <position position="154"/>
    </location>
</feature>
<evidence type="ECO:0000256" key="1">
    <source>
        <dbReference type="SAM" id="SignalP"/>
    </source>
</evidence>
<dbReference type="GO" id="GO:0016757">
    <property type="term" value="F:glycosyltransferase activity"/>
    <property type="evidence" value="ECO:0007669"/>
    <property type="project" value="InterPro"/>
</dbReference>
<sequence>MHLPGCRLAAILALSMTHIAAQALEYDQKTMVHLVYSTSCEQGMRQFLSASLQISLNRVGHKGPLTEIISGCTSEQQAVLEGQPTFYPDFRLHFTRDYAKYESPTFSEHYHPYNKPFGLKDFLYNASRPDNLAVAFIDADYMLFKPLRVNTGAA</sequence>
<organism evidence="2">
    <name type="scientific">Aphanomyces stellatus</name>
    <dbReference type="NCBI Taxonomy" id="120398"/>
    <lineage>
        <taxon>Eukaryota</taxon>
        <taxon>Sar</taxon>
        <taxon>Stramenopiles</taxon>
        <taxon>Oomycota</taxon>
        <taxon>Saprolegniomycetes</taxon>
        <taxon>Saprolegniales</taxon>
        <taxon>Verrucalvaceae</taxon>
        <taxon>Aphanomyces</taxon>
    </lineage>
</organism>
<feature type="chain" id="PRO_5025580148" description="Nucleotide-diphospho-sugar transferase domain-containing protein" evidence="1">
    <location>
        <begin position="24"/>
        <end position="154"/>
    </location>
</feature>
<dbReference type="InterPro" id="IPR044845">
    <property type="entry name" value="HPAT/SRGT1-like"/>
</dbReference>
<dbReference type="PANTHER" id="PTHR31485:SF7">
    <property type="entry name" value="PEPTIDYL SERINE ALPHA-GALACTOSYLTRANSFERASE"/>
    <property type="match status" value="1"/>
</dbReference>
<dbReference type="PANTHER" id="PTHR31485">
    <property type="entry name" value="PEPTIDYL SERINE ALPHA-GALACTOSYLTRANSFERASE"/>
    <property type="match status" value="1"/>
</dbReference>
<dbReference type="AlphaFoldDB" id="A0A6A4XRI7"/>
<reference evidence="2" key="1">
    <citation type="submission" date="2019-06" db="EMBL/GenBank/DDBJ databases">
        <title>Genomics analysis of Aphanomyces spp. identifies a new class of oomycete effector associated with host adaptation.</title>
        <authorList>
            <person name="Gaulin E."/>
        </authorList>
    </citation>
    <scope>NUCLEOTIDE SEQUENCE</scope>
    <source>
        <strain evidence="2">CBS 578.67</strain>
    </source>
</reference>
<comment type="caution">
    <text evidence="2">The sequence shown here is derived from an EMBL/GenBank/DDBJ whole genome shotgun (WGS) entry which is preliminary data.</text>
</comment>
<evidence type="ECO:0000313" key="2">
    <source>
        <dbReference type="EMBL" id="KAF0685524.1"/>
    </source>
</evidence>
<feature type="signal peptide" evidence="1">
    <location>
        <begin position="1"/>
        <end position="23"/>
    </location>
</feature>
<accession>A0A6A4XRI7</accession>
<proteinExistence type="predicted"/>